<organism evidence="6 7">
    <name type="scientific">Saccharothrix variisporea</name>
    <dbReference type="NCBI Taxonomy" id="543527"/>
    <lineage>
        <taxon>Bacteria</taxon>
        <taxon>Bacillati</taxon>
        <taxon>Actinomycetota</taxon>
        <taxon>Actinomycetes</taxon>
        <taxon>Pseudonocardiales</taxon>
        <taxon>Pseudonocardiaceae</taxon>
        <taxon>Saccharothrix</taxon>
    </lineage>
</organism>
<dbReference type="OrthoDB" id="3576439at2"/>
<dbReference type="Proteomes" id="UP000272729">
    <property type="component" value="Unassembled WGS sequence"/>
</dbReference>
<evidence type="ECO:0000256" key="3">
    <source>
        <dbReference type="ARBA" id="ARBA00022989"/>
    </source>
</evidence>
<dbReference type="InterPro" id="IPR032808">
    <property type="entry name" value="DoxX"/>
</dbReference>
<comment type="caution">
    <text evidence="6">The sequence shown here is derived from an EMBL/GenBank/DDBJ whole genome shotgun (WGS) entry which is preliminary data.</text>
</comment>
<name>A0A495X1Q6_9PSEU</name>
<feature type="transmembrane region" description="Helical" evidence="5">
    <location>
        <begin position="12"/>
        <end position="32"/>
    </location>
</feature>
<keyword evidence="7" id="KW-1185">Reference proteome</keyword>
<feature type="transmembrane region" description="Helical" evidence="5">
    <location>
        <begin position="101"/>
        <end position="117"/>
    </location>
</feature>
<sequence length="132" mass="14093">MSDQTASVPVKVGNIVVWALQLALAAYFLYSGWLLFGDDFVKKFDEIGFGQWLRYLTGTLEIAGALGLLIPRLCGLAALGLFGVMVGAVTTELFLLDHGDAKLPALLGLVALVIAVLRRDTVKAVVAQVFGK</sequence>
<evidence type="ECO:0000256" key="1">
    <source>
        <dbReference type="ARBA" id="ARBA00004141"/>
    </source>
</evidence>
<protein>
    <submittedName>
        <fullName evidence="6">DoxX-like protein</fullName>
    </submittedName>
</protein>
<evidence type="ECO:0000313" key="6">
    <source>
        <dbReference type="EMBL" id="RKT68121.1"/>
    </source>
</evidence>
<keyword evidence="2 5" id="KW-0812">Transmembrane</keyword>
<dbReference type="RefSeq" id="WP_121218895.1">
    <property type="nucleotide sequence ID" value="NZ_JBIUBA010000047.1"/>
</dbReference>
<reference evidence="6 7" key="1">
    <citation type="submission" date="2018-10" db="EMBL/GenBank/DDBJ databases">
        <title>Sequencing the genomes of 1000 actinobacteria strains.</title>
        <authorList>
            <person name="Klenk H.-P."/>
        </authorList>
    </citation>
    <scope>NUCLEOTIDE SEQUENCE [LARGE SCALE GENOMIC DNA]</scope>
    <source>
        <strain evidence="6 7">DSM 43911</strain>
    </source>
</reference>
<gene>
    <name evidence="6" type="ORF">DFJ66_1302</name>
</gene>
<dbReference type="GO" id="GO:0016020">
    <property type="term" value="C:membrane"/>
    <property type="evidence" value="ECO:0007669"/>
    <property type="project" value="UniProtKB-SubCell"/>
</dbReference>
<evidence type="ECO:0000256" key="2">
    <source>
        <dbReference type="ARBA" id="ARBA00022692"/>
    </source>
</evidence>
<dbReference type="Pfam" id="PF13564">
    <property type="entry name" value="DoxX_2"/>
    <property type="match status" value="1"/>
</dbReference>
<dbReference type="AlphaFoldDB" id="A0A495X1Q6"/>
<evidence type="ECO:0000256" key="5">
    <source>
        <dbReference type="SAM" id="Phobius"/>
    </source>
</evidence>
<dbReference type="EMBL" id="RBXR01000001">
    <property type="protein sequence ID" value="RKT68121.1"/>
    <property type="molecule type" value="Genomic_DNA"/>
</dbReference>
<proteinExistence type="predicted"/>
<keyword evidence="4 5" id="KW-0472">Membrane</keyword>
<evidence type="ECO:0000313" key="7">
    <source>
        <dbReference type="Proteomes" id="UP000272729"/>
    </source>
</evidence>
<comment type="subcellular location">
    <subcellularLocation>
        <location evidence="1">Membrane</location>
        <topology evidence="1">Multi-pass membrane protein</topology>
    </subcellularLocation>
</comment>
<evidence type="ECO:0000256" key="4">
    <source>
        <dbReference type="ARBA" id="ARBA00023136"/>
    </source>
</evidence>
<keyword evidence="3 5" id="KW-1133">Transmembrane helix</keyword>
<accession>A0A495X1Q6</accession>